<organism evidence="3 4">
    <name type="scientific">Streptomyces genisteinicus</name>
    <dbReference type="NCBI Taxonomy" id="2768068"/>
    <lineage>
        <taxon>Bacteria</taxon>
        <taxon>Bacillati</taxon>
        <taxon>Actinomycetota</taxon>
        <taxon>Actinomycetes</taxon>
        <taxon>Kitasatosporales</taxon>
        <taxon>Streptomycetaceae</taxon>
        <taxon>Streptomyces</taxon>
    </lineage>
</organism>
<dbReference type="KEGG" id="sgj:IAG43_29150"/>
<dbReference type="Proteomes" id="UP000516230">
    <property type="component" value="Chromosome"/>
</dbReference>
<name>A0A7H0I1C4_9ACTN</name>
<dbReference type="Gene3D" id="2.40.128.580">
    <property type="entry name" value="GXWXG domain"/>
    <property type="match status" value="1"/>
</dbReference>
<dbReference type="Pfam" id="PF14232">
    <property type="entry name" value="DUF4334"/>
    <property type="match status" value="1"/>
</dbReference>
<evidence type="ECO:0000313" key="3">
    <source>
        <dbReference type="EMBL" id="QNP66590.1"/>
    </source>
</evidence>
<evidence type="ECO:0000259" key="2">
    <source>
        <dbReference type="Pfam" id="PF14232"/>
    </source>
</evidence>
<proteinExistence type="predicted"/>
<protein>
    <submittedName>
        <fullName evidence="3">DUF4334 domain-containing protein</fullName>
    </submittedName>
</protein>
<evidence type="ECO:0000313" key="4">
    <source>
        <dbReference type="Proteomes" id="UP000516230"/>
    </source>
</evidence>
<feature type="domain" description="GXWXG" evidence="1">
    <location>
        <begin position="28"/>
        <end position="85"/>
    </location>
</feature>
<dbReference type="RefSeq" id="WP_187743646.1">
    <property type="nucleotide sequence ID" value="NZ_CP060825.1"/>
</dbReference>
<dbReference type="EMBL" id="CP060825">
    <property type="protein sequence ID" value="QNP66590.1"/>
    <property type="molecule type" value="Genomic_DNA"/>
</dbReference>
<dbReference type="AlphaFoldDB" id="A0A7H0I1C4"/>
<reference evidence="3 4" key="1">
    <citation type="submission" date="2020-08" db="EMBL/GenBank/DDBJ databases">
        <title>A novel species.</title>
        <authorList>
            <person name="Gao J."/>
        </authorList>
    </citation>
    <scope>NUCLEOTIDE SEQUENCE [LARGE SCALE GENOMIC DNA]</scope>
    <source>
        <strain evidence="3 4">CRPJ-33</strain>
    </source>
</reference>
<evidence type="ECO:0000259" key="1">
    <source>
        <dbReference type="Pfam" id="PF14231"/>
    </source>
</evidence>
<dbReference type="Pfam" id="PF14231">
    <property type="entry name" value="GXWXG"/>
    <property type="match status" value="1"/>
</dbReference>
<accession>A0A7H0I1C4</accession>
<dbReference type="InterPro" id="IPR025568">
    <property type="entry name" value="DUF4334"/>
</dbReference>
<dbReference type="InterPro" id="IPR025951">
    <property type="entry name" value="GXWXG_dom"/>
</dbReference>
<feature type="domain" description="DUF4334" evidence="2">
    <location>
        <begin position="96"/>
        <end position="154"/>
    </location>
</feature>
<gene>
    <name evidence="3" type="ORF">IAG43_29150</name>
</gene>
<sequence>MDPHDARARFHELRAEDGPVGPAELDRIWAALDTVRPEEILGDWTGGEFRTGHPLDGMLEKAGWHGKSFDSLHDVKPLVCRDASGALYSDTELGQGEASLWTVEFRGETTATMVYDGRPVLDHFKRVDDTTLMGIMNGKGIPPEGPYYYFYLVRDPAPAPRADRRTGEGP</sequence>
<keyword evidence="4" id="KW-1185">Reference proteome</keyword>